<dbReference type="OrthoDB" id="9792278at2"/>
<dbReference type="GO" id="GO:0019509">
    <property type="term" value="P:L-methionine salvage from methylthioadenosine"/>
    <property type="evidence" value="ECO:0007669"/>
    <property type="project" value="UniProtKB-UniPathway"/>
</dbReference>
<protein>
    <recommendedName>
        <fullName evidence="2">adenosylhomocysteine nucleosidase</fullName>
        <ecNumber evidence="2">3.2.2.9</ecNumber>
    </recommendedName>
</protein>
<comment type="catalytic activity">
    <reaction evidence="6">
        <text>5'-deoxyadenosine + H2O = 5-deoxy-D-ribose + adenine</text>
        <dbReference type="Rhea" id="RHEA:29859"/>
        <dbReference type="ChEBI" id="CHEBI:15377"/>
        <dbReference type="ChEBI" id="CHEBI:16708"/>
        <dbReference type="ChEBI" id="CHEBI:17319"/>
        <dbReference type="ChEBI" id="CHEBI:149540"/>
        <dbReference type="EC" id="3.2.2.9"/>
    </reaction>
    <physiologicalReaction direction="left-to-right" evidence="6">
        <dbReference type="Rhea" id="RHEA:29860"/>
    </physiologicalReaction>
</comment>
<feature type="domain" description="Nucleoside phosphorylase" evidence="7">
    <location>
        <begin position="2"/>
        <end position="226"/>
    </location>
</feature>
<proteinExistence type="predicted"/>
<dbReference type="InterPro" id="IPR035994">
    <property type="entry name" value="Nucleoside_phosphorylase_sf"/>
</dbReference>
<dbReference type="GO" id="GO:0019284">
    <property type="term" value="P:L-methionine salvage from S-adenosylmethionine"/>
    <property type="evidence" value="ECO:0007669"/>
    <property type="project" value="TreeGrafter"/>
</dbReference>
<evidence type="ECO:0000256" key="6">
    <source>
        <dbReference type="ARBA" id="ARBA00050313"/>
    </source>
</evidence>
<dbReference type="InterPro" id="IPR000845">
    <property type="entry name" value="Nucleoside_phosphorylase_d"/>
</dbReference>
<dbReference type="Proteomes" id="UP000294412">
    <property type="component" value="Chromosome"/>
</dbReference>
<keyword evidence="3" id="KW-0028">Amino-acid biosynthesis</keyword>
<dbReference type="SUPFAM" id="SSF53167">
    <property type="entry name" value="Purine and uridine phosphorylases"/>
    <property type="match status" value="1"/>
</dbReference>
<dbReference type="Pfam" id="PF01048">
    <property type="entry name" value="PNP_UDP_1"/>
    <property type="match status" value="1"/>
</dbReference>
<organism evidence="8 9">
    <name type="scientific">Candidatus Erwinia haradaeae</name>
    <dbReference type="NCBI Taxonomy" id="1922217"/>
    <lineage>
        <taxon>Bacteria</taxon>
        <taxon>Pseudomonadati</taxon>
        <taxon>Pseudomonadota</taxon>
        <taxon>Gammaproteobacteria</taxon>
        <taxon>Enterobacterales</taxon>
        <taxon>Erwiniaceae</taxon>
        <taxon>Erwinia</taxon>
    </lineage>
</organism>
<sequence length="243" mass="27091">MKVGIIGAIEEEIEIIRDKIFKKNRTRIAKYNIDIGMFNGVEIFLLKSGVGKVSAALSSALLLHLYKPNIVINIGSAGGLISTLKIGDIVISSEVSYHDVDVTEYNYQLGQIPGYAVNFQANYFLIKLAELCIQKLNFFSVRGLMVSGDIFIHNQNQIENILNSFTKAIAVDMESAAIGHVCCKFSTPFVSVRTISDHANFYASINFNNYITIAAQKSFLVIEKMITYLSNLDISKLNLLYER</sequence>
<dbReference type="Gene3D" id="3.40.50.1580">
    <property type="entry name" value="Nucleoside phosphorylase domain"/>
    <property type="match status" value="1"/>
</dbReference>
<dbReference type="GO" id="GO:0005829">
    <property type="term" value="C:cytosol"/>
    <property type="evidence" value="ECO:0007669"/>
    <property type="project" value="TreeGrafter"/>
</dbReference>
<reference evidence="8 9" key="1">
    <citation type="submission" date="2019-02" db="EMBL/GenBank/DDBJ databases">
        <authorList>
            <person name="Manzano-Marin A."/>
            <person name="Manzano-Marin A."/>
        </authorList>
    </citation>
    <scope>NUCLEOTIDE SEQUENCE [LARGE SCALE GENOMIC DNA]</scope>
    <source>
        <strain evidence="8 9">ErCicuneomaculata</strain>
    </source>
</reference>
<evidence type="ECO:0000256" key="1">
    <source>
        <dbReference type="ARBA" id="ARBA00004945"/>
    </source>
</evidence>
<evidence type="ECO:0000256" key="3">
    <source>
        <dbReference type="ARBA" id="ARBA00022605"/>
    </source>
</evidence>
<evidence type="ECO:0000313" key="8">
    <source>
        <dbReference type="EMBL" id="VFP79786.1"/>
    </source>
</evidence>
<accession>A0A451D2B8</accession>
<dbReference type="PANTHER" id="PTHR46832:SF1">
    <property type="entry name" value="5'-METHYLTHIOADENOSINE_S-ADENOSYLHOMOCYSTEINE NUCLEOSIDASE"/>
    <property type="match status" value="1"/>
</dbReference>
<evidence type="ECO:0000259" key="7">
    <source>
        <dbReference type="Pfam" id="PF01048"/>
    </source>
</evidence>
<gene>
    <name evidence="8" type="primary">mtnN</name>
    <name evidence="8" type="ORF">ERCICUMA2628_326</name>
</gene>
<dbReference type="GO" id="GO:0009164">
    <property type="term" value="P:nucleoside catabolic process"/>
    <property type="evidence" value="ECO:0007669"/>
    <property type="project" value="InterPro"/>
</dbReference>
<dbReference type="PANTHER" id="PTHR46832">
    <property type="entry name" value="5'-METHYLTHIOADENOSINE/S-ADENOSYLHOMOCYSTEINE NUCLEOSIDASE"/>
    <property type="match status" value="1"/>
</dbReference>
<dbReference type="UniPathway" id="UPA00904">
    <property type="reaction ID" value="UER00871"/>
</dbReference>
<dbReference type="AlphaFoldDB" id="A0A451D2B8"/>
<keyword evidence="8" id="KW-0326">Glycosidase</keyword>
<evidence type="ECO:0000256" key="5">
    <source>
        <dbReference type="ARBA" id="ARBA00023167"/>
    </source>
</evidence>
<name>A0A451D2B8_9GAMM</name>
<dbReference type="CDD" id="cd09008">
    <property type="entry name" value="MTAN"/>
    <property type="match status" value="1"/>
</dbReference>
<dbReference type="FunFam" id="3.40.50.1580:FF:000001">
    <property type="entry name" value="MTA/SAH nucleosidase family protein"/>
    <property type="match status" value="1"/>
</dbReference>
<dbReference type="GO" id="GO:0008782">
    <property type="term" value="F:adenosylhomocysteine nucleosidase activity"/>
    <property type="evidence" value="ECO:0007669"/>
    <property type="project" value="UniProtKB-EC"/>
</dbReference>
<dbReference type="RefSeq" id="WP_157993543.1">
    <property type="nucleotide sequence ID" value="NZ_LR217703.1"/>
</dbReference>
<evidence type="ECO:0000313" key="9">
    <source>
        <dbReference type="Proteomes" id="UP000294412"/>
    </source>
</evidence>
<dbReference type="EMBL" id="LR217703">
    <property type="protein sequence ID" value="VFP79786.1"/>
    <property type="molecule type" value="Genomic_DNA"/>
</dbReference>
<dbReference type="GO" id="GO:0008930">
    <property type="term" value="F:methylthioadenosine nucleosidase activity"/>
    <property type="evidence" value="ECO:0007669"/>
    <property type="project" value="InterPro"/>
</dbReference>
<keyword evidence="5" id="KW-0486">Methionine biosynthesis</keyword>
<keyword evidence="4 8" id="KW-0378">Hydrolase</keyword>
<dbReference type="InterPro" id="IPR010049">
    <property type="entry name" value="MTA_SAH_Nsdase"/>
</dbReference>
<comment type="pathway">
    <text evidence="1">Amino-acid biosynthesis; L-methionine biosynthesis via salvage pathway; S-methyl-5-thio-alpha-D-ribose 1-phosphate from S-methyl-5'-thioadenosine (hydrolase route): step 1/2.</text>
</comment>
<dbReference type="NCBIfam" id="TIGR01704">
    <property type="entry name" value="MTA_SAH-Nsdase"/>
    <property type="match status" value="1"/>
</dbReference>
<dbReference type="NCBIfam" id="NF004079">
    <property type="entry name" value="PRK05584.1"/>
    <property type="match status" value="1"/>
</dbReference>
<dbReference type="EC" id="3.2.2.9" evidence="2"/>
<evidence type="ECO:0000256" key="2">
    <source>
        <dbReference type="ARBA" id="ARBA00011974"/>
    </source>
</evidence>
<evidence type="ECO:0000256" key="4">
    <source>
        <dbReference type="ARBA" id="ARBA00022801"/>
    </source>
</evidence>